<feature type="transmembrane region" description="Helical" evidence="13">
    <location>
        <begin position="77"/>
        <end position="99"/>
    </location>
</feature>
<evidence type="ECO:0000256" key="11">
    <source>
        <dbReference type="ARBA" id="ARBA00023065"/>
    </source>
</evidence>
<feature type="binding site" description="M1 metal binding site" evidence="13">
    <location>
        <position position="146"/>
    </location>
    <ligand>
        <name>Zn(2+)</name>
        <dbReference type="ChEBI" id="CHEBI:29105"/>
    </ligand>
</feature>
<evidence type="ECO:0000256" key="12">
    <source>
        <dbReference type="ARBA" id="ARBA00023136"/>
    </source>
</evidence>
<evidence type="ECO:0000256" key="3">
    <source>
        <dbReference type="ARBA" id="ARBA00022448"/>
    </source>
</evidence>
<organism evidence="14 15">
    <name type="scientific">Desulfurispira natronophila</name>
    <dbReference type="NCBI Taxonomy" id="682562"/>
    <lineage>
        <taxon>Bacteria</taxon>
        <taxon>Pseudomonadati</taxon>
        <taxon>Chrysiogenota</taxon>
        <taxon>Chrysiogenia</taxon>
        <taxon>Chrysiogenales</taxon>
        <taxon>Chrysiogenaceae</taxon>
        <taxon>Desulfurispira</taxon>
    </lineage>
</organism>
<dbReference type="GO" id="GO:0005385">
    <property type="term" value="F:zinc ion transmembrane transporter activity"/>
    <property type="evidence" value="ECO:0007669"/>
    <property type="project" value="UniProtKB-UniRule"/>
</dbReference>
<evidence type="ECO:0000256" key="5">
    <source>
        <dbReference type="ARBA" id="ARBA00022692"/>
    </source>
</evidence>
<feature type="binding site" description="M2 metal binding site" evidence="13">
    <location>
        <position position="204"/>
    </location>
    <ligand>
        <name>Fe(2+)</name>
        <dbReference type="ChEBI" id="CHEBI:29033"/>
    </ligand>
</feature>
<dbReference type="Proteomes" id="UP000528322">
    <property type="component" value="Unassembled WGS sequence"/>
</dbReference>
<gene>
    <name evidence="13" type="primary">zupT</name>
    <name evidence="14" type="ORF">HNR37_001824</name>
</gene>
<comment type="similarity">
    <text evidence="2 13">Belongs to the ZIP transporter (TC 2.A.5) family. ZupT subfamily.</text>
</comment>
<sequence>MEFLANPNFPLALTLTVLAGLSTAIGGLIALFVRTQNTVGLSFGLGFSAGVMIYVSFVEIFPEAIEAFEAHYSHEYGYFLATIFLFVGIAITALIDYFIPGDINPHELKKASEFVADDELRVQKALALKRTGTFTALAVAIHNFPEGFATFTVAMIDPAIAIPIAIAIAIHNIPEGVAVALPIYHGTGSRKKGFWYAFLSGLAEPVGAVVGFALLAPFLTEASLGIVFAMVAGIMIYISFDELLPAARLYGTNHSTIIGLLLGMLVMASSLVAFEFW</sequence>
<evidence type="ECO:0000313" key="14">
    <source>
        <dbReference type="EMBL" id="MBB5022487.1"/>
    </source>
</evidence>
<dbReference type="PANTHER" id="PTHR11040">
    <property type="entry name" value="ZINC/IRON TRANSPORTER"/>
    <property type="match status" value="1"/>
</dbReference>
<feature type="transmembrane region" description="Helical" evidence="13">
    <location>
        <begin position="12"/>
        <end position="32"/>
    </location>
</feature>
<dbReference type="InterPro" id="IPR003689">
    <property type="entry name" value="ZIP"/>
</dbReference>
<keyword evidence="6" id="KW-0479">Metal-binding</keyword>
<dbReference type="PANTHER" id="PTHR11040:SF205">
    <property type="entry name" value="ZINC TRANSPORTER ZUPT"/>
    <property type="match status" value="1"/>
</dbReference>
<name>A0A7W8DHL1_9BACT</name>
<protein>
    <recommendedName>
        <fullName evidence="13">Zinc transporter ZupT</fullName>
    </recommendedName>
</protein>
<feature type="binding site" description="M2 metal binding site" evidence="13">
    <location>
        <position position="175"/>
    </location>
    <ligand>
        <name>Fe(2+)</name>
        <dbReference type="ChEBI" id="CHEBI:29033"/>
    </ligand>
</feature>
<dbReference type="Pfam" id="PF02535">
    <property type="entry name" value="Zip"/>
    <property type="match status" value="2"/>
</dbReference>
<evidence type="ECO:0000256" key="9">
    <source>
        <dbReference type="ARBA" id="ARBA00022989"/>
    </source>
</evidence>
<dbReference type="HAMAP" id="MF_00548">
    <property type="entry name" value="ZupT"/>
    <property type="match status" value="1"/>
</dbReference>
<feature type="binding site" description="M2 metal binding site" evidence="13">
    <location>
        <position position="146"/>
    </location>
    <ligand>
        <name>Fe(2+)</name>
        <dbReference type="ChEBI" id="CHEBI:29033"/>
    </ligand>
</feature>
<feature type="transmembrane region" description="Helical" evidence="13">
    <location>
        <begin position="194"/>
        <end position="216"/>
    </location>
</feature>
<keyword evidence="5 13" id="KW-0812">Transmembrane</keyword>
<dbReference type="NCBIfam" id="NF003243">
    <property type="entry name" value="PRK04201.1"/>
    <property type="match status" value="1"/>
</dbReference>
<feature type="transmembrane region" description="Helical" evidence="13">
    <location>
        <begin position="222"/>
        <end position="244"/>
    </location>
</feature>
<evidence type="ECO:0000256" key="6">
    <source>
        <dbReference type="ARBA" id="ARBA00022723"/>
    </source>
</evidence>
<dbReference type="InterPro" id="IPR023498">
    <property type="entry name" value="Zn_transptr_ZupT"/>
</dbReference>
<evidence type="ECO:0000256" key="1">
    <source>
        <dbReference type="ARBA" id="ARBA00004651"/>
    </source>
</evidence>
<keyword evidence="12 13" id="KW-0472">Membrane</keyword>
<keyword evidence="9 13" id="KW-1133">Transmembrane helix</keyword>
<accession>A0A7W8DHL1</accession>
<dbReference type="RefSeq" id="WP_183733082.1">
    <property type="nucleotide sequence ID" value="NZ_JACHID010000011.1"/>
</dbReference>
<comment type="catalytic activity">
    <reaction evidence="13">
        <text>Zn(2+)(in) = Zn(2+)(out)</text>
        <dbReference type="Rhea" id="RHEA:29351"/>
        <dbReference type="ChEBI" id="CHEBI:29105"/>
    </reaction>
</comment>
<keyword evidence="11 13" id="KW-0406">Ion transport</keyword>
<evidence type="ECO:0000256" key="13">
    <source>
        <dbReference type="HAMAP-Rule" id="MF_00548"/>
    </source>
</evidence>
<feature type="binding site" description="M2 metal binding site" evidence="13">
    <location>
        <position position="143"/>
    </location>
    <ligand>
        <name>Fe(2+)</name>
        <dbReference type="ChEBI" id="CHEBI:29033"/>
    </ligand>
</feature>
<keyword evidence="7 13" id="KW-0862">Zinc</keyword>
<evidence type="ECO:0000256" key="4">
    <source>
        <dbReference type="ARBA" id="ARBA00022475"/>
    </source>
</evidence>
<keyword evidence="15" id="KW-1185">Reference proteome</keyword>
<feature type="binding site" description="M2 metal binding site" evidence="13">
    <location>
        <position position="172"/>
    </location>
    <ligand>
        <name>Fe(2+)</name>
        <dbReference type="ChEBI" id="CHEBI:29033"/>
    </ligand>
</feature>
<evidence type="ECO:0000256" key="8">
    <source>
        <dbReference type="ARBA" id="ARBA00022906"/>
    </source>
</evidence>
<evidence type="ECO:0000313" key="15">
    <source>
        <dbReference type="Proteomes" id="UP000528322"/>
    </source>
</evidence>
<dbReference type="GO" id="GO:0005886">
    <property type="term" value="C:plasma membrane"/>
    <property type="evidence" value="ECO:0007669"/>
    <property type="project" value="UniProtKB-SubCell"/>
</dbReference>
<keyword evidence="10" id="KW-0408">Iron</keyword>
<comment type="caution">
    <text evidence="14">The sequence shown here is derived from an EMBL/GenBank/DDBJ whole genome shotgun (WGS) entry which is preliminary data.</text>
</comment>
<dbReference type="AlphaFoldDB" id="A0A7W8DHL1"/>
<dbReference type="GO" id="GO:0046872">
    <property type="term" value="F:metal ion binding"/>
    <property type="evidence" value="ECO:0007669"/>
    <property type="project" value="UniProtKB-KW"/>
</dbReference>
<evidence type="ECO:0000256" key="2">
    <source>
        <dbReference type="ARBA" id="ARBA00009703"/>
    </source>
</evidence>
<keyword evidence="3 13" id="KW-0813">Transport</keyword>
<feature type="binding site" description="M1 metal binding site" evidence="13">
    <location>
        <position position="171"/>
    </location>
    <ligand>
        <name>Zn(2+)</name>
        <dbReference type="ChEBI" id="CHEBI:29105"/>
    </ligand>
</feature>
<comment type="caution">
    <text evidence="13">Lacks conserved residue(s) required for the propagation of feature annotation.</text>
</comment>
<feature type="transmembrane region" description="Helical" evidence="13">
    <location>
        <begin position="256"/>
        <end position="274"/>
    </location>
</feature>
<comment type="subcellular location">
    <subcellularLocation>
        <location evidence="1 13">Cell membrane</location>
        <topology evidence="1 13">Multi-pass membrane protein</topology>
    </subcellularLocation>
</comment>
<comment type="function">
    <text evidence="13">Mediates zinc uptake. May also transport other divalent cations.</text>
</comment>
<proteinExistence type="inferred from homology"/>
<feature type="transmembrane region" description="Helical" evidence="13">
    <location>
        <begin position="39"/>
        <end position="57"/>
    </location>
</feature>
<dbReference type="EMBL" id="JACHID010000011">
    <property type="protein sequence ID" value="MBB5022487.1"/>
    <property type="molecule type" value="Genomic_DNA"/>
</dbReference>
<reference evidence="14 15" key="1">
    <citation type="submission" date="2020-08" db="EMBL/GenBank/DDBJ databases">
        <title>Genomic Encyclopedia of Type Strains, Phase IV (KMG-IV): sequencing the most valuable type-strain genomes for metagenomic binning, comparative biology and taxonomic classification.</title>
        <authorList>
            <person name="Goeker M."/>
        </authorList>
    </citation>
    <scope>NUCLEOTIDE SEQUENCE [LARGE SCALE GENOMIC DNA]</scope>
    <source>
        <strain evidence="14 15">DSM 22071</strain>
    </source>
</reference>
<keyword evidence="8 13" id="KW-0864">Zinc transport</keyword>
<feature type="binding site" description="M1 metal binding site" evidence="13">
    <location>
        <position position="175"/>
    </location>
    <ligand>
        <name>Zn(2+)</name>
        <dbReference type="ChEBI" id="CHEBI:29105"/>
    </ligand>
</feature>
<keyword evidence="4 13" id="KW-1003">Cell membrane</keyword>
<evidence type="ECO:0000256" key="10">
    <source>
        <dbReference type="ARBA" id="ARBA00023004"/>
    </source>
</evidence>
<evidence type="ECO:0000256" key="7">
    <source>
        <dbReference type="ARBA" id="ARBA00022833"/>
    </source>
</evidence>